<feature type="region of interest" description="Disordered" evidence="6">
    <location>
        <begin position="807"/>
        <end position="827"/>
    </location>
</feature>
<dbReference type="FunFam" id="3.10.620.30:FF:000004">
    <property type="entry name" value="Peptidase (PNG1)"/>
    <property type="match status" value="1"/>
</dbReference>
<dbReference type="FunFam" id="2.20.25.10:FF:000011">
    <property type="entry name" value="peptide-N(4)-(N-acetyl-beta- glucosaminyl)asparagine amidase"/>
    <property type="match status" value="1"/>
</dbReference>
<dbReference type="GO" id="GO:0030686">
    <property type="term" value="C:90S preribosome"/>
    <property type="evidence" value="ECO:0007669"/>
    <property type="project" value="InterPro"/>
</dbReference>
<evidence type="ECO:0000256" key="5">
    <source>
        <dbReference type="ARBA" id="ARBA00071953"/>
    </source>
</evidence>
<organism evidence="8 9">
    <name type="scientific">Botryosphaeria dothidea</name>
    <dbReference type="NCBI Taxonomy" id="55169"/>
    <lineage>
        <taxon>Eukaryota</taxon>
        <taxon>Fungi</taxon>
        <taxon>Dikarya</taxon>
        <taxon>Ascomycota</taxon>
        <taxon>Pezizomycotina</taxon>
        <taxon>Dothideomycetes</taxon>
        <taxon>Dothideomycetes incertae sedis</taxon>
        <taxon>Botryosphaeriales</taxon>
        <taxon>Botryosphaeriaceae</taxon>
        <taxon>Botryosphaeria</taxon>
    </lineage>
</organism>
<feature type="region of interest" description="Disordered" evidence="6">
    <location>
        <begin position="1142"/>
        <end position="1163"/>
    </location>
</feature>
<dbReference type="InterPro" id="IPR002931">
    <property type="entry name" value="Transglutaminase-like"/>
</dbReference>
<feature type="region of interest" description="Disordered" evidence="6">
    <location>
        <begin position="572"/>
        <end position="600"/>
    </location>
</feature>
<feature type="region of interest" description="Disordered" evidence="6">
    <location>
        <begin position="841"/>
        <end position="867"/>
    </location>
</feature>
<dbReference type="OrthoDB" id="8883818at2759"/>
<feature type="compositionally biased region" description="Low complexity" evidence="6">
    <location>
        <begin position="1349"/>
        <end position="1361"/>
    </location>
</feature>
<dbReference type="SUPFAM" id="SSF50978">
    <property type="entry name" value="WD40 repeat-like"/>
    <property type="match status" value="2"/>
</dbReference>
<dbReference type="Gene3D" id="3.10.620.30">
    <property type="match status" value="1"/>
</dbReference>
<dbReference type="Pfam" id="PF00400">
    <property type="entry name" value="WD40"/>
    <property type="match status" value="1"/>
</dbReference>
<evidence type="ECO:0000313" key="9">
    <source>
        <dbReference type="Proteomes" id="UP000572817"/>
    </source>
</evidence>
<dbReference type="GO" id="GO:0046872">
    <property type="term" value="F:metal ion binding"/>
    <property type="evidence" value="ECO:0007669"/>
    <property type="project" value="UniProtKB-KW"/>
</dbReference>
<gene>
    <name evidence="8" type="ORF">GTA08_BOTSDO12842</name>
</gene>
<reference evidence="8" key="1">
    <citation type="submission" date="2020-04" db="EMBL/GenBank/DDBJ databases">
        <title>Genome Assembly and Annotation of Botryosphaeria dothidea sdau 11-99, a Latent Pathogen of Apple Fruit Ring Rot in China.</title>
        <authorList>
            <person name="Yu C."/>
            <person name="Diao Y."/>
            <person name="Lu Q."/>
            <person name="Zhao J."/>
            <person name="Cui S."/>
            <person name="Peng C."/>
            <person name="He B."/>
            <person name="Liu H."/>
        </authorList>
    </citation>
    <scope>NUCLEOTIDE SEQUENCE [LARGE SCALE GENOMIC DNA]</scope>
    <source>
        <strain evidence="8">Sdau11-99</strain>
    </source>
</reference>
<feature type="compositionally biased region" description="Acidic residues" evidence="6">
    <location>
        <begin position="816"/>
        <end position="827"/>
    </location>
</feature>
<evidence type="ECO:0000313" key="8">
    <source>
        <dbReference type="EMBL" id="KAF4311659.1"/>
    </source>
</evidence>
<keyword evidence="9" id="KW-1185">Reference proteome</keyword>
<feature type="region of interest" description="Disordered" evidence="6">
    <location>
        <begin position="746"/>
        <end position="792"/>
    </location>
</feature>
<dbReference type="GO" id="GO:0034455">
    <property type="term" value="C:t-UTP complex"/>
    <property type="evidence" value="ECO:0007669"/>
    <property type="project" value="TreeGrafter"/>
</dbReference>
<dbReference type="Proteomes" id="UP000572817">
    <property type="component" value="Unassembled WGS sequence"/>
</dbReference>
<dbReference type="GO" id="GO:0003723">
    <property type="term" value="F:RNA binding"/>
    <property type="evidence" value="ECO:0007669"/>
    <property type="project" value="TreeGrafter"/>
</dbReference>
<comment type="similarity">
    <text evidence="1">Belongs to the transglutaminase-like superfamily. PNGase family.</text>
</comment>
<feature type="compositionally biased region" description="Basic and acidic residues" evidence="6">
    <location>
        <begin position="1767"/>
        <end position="1776"/>
    </location>
</feature>
<evidence type="ECO:0000256" key="3">
    <source>
        <dbReference type="ARBA" id="ARBA00022833"/>
    </source>
</evidence>
<dbReference type="SMART" id="SM00460">
    <property type="entry name" value="TGc"/>
    <property type="match status" value="1"/>
</dbReference>
<dbReference type="PANTHER" id="PTHR44163">
    <property type="entry name" value="U3 SMALL NUCLEOLAR RNA-ASSOCIATED PROTEIN 4 HOMOLOG"/>
    <property type="match status" value="1"/>
</dbReference>
<feature type="region of interest" description="Disordered" evidence="6">
    <location>
        <begin position="1759"/>
        <end position="1804"/>
    </location>
</feature>
<keyword evidence="2" id="KW-0479">Metal-binding</keyword>
<feature type="domain" description="Transglutaminase-like" evidence="7">
    <location>
        <begin position="1594"/>
        <end position="1649"/>
    </location>
</feature>
<sequence length="1804" mass="199473">MDIHRSRFVPYPASAINALAFSHSDSRETSKGAGNVRLAIGRANGNIEIWNPGKDGEWIHEMTLFGGKDRSVEGLAWTQEPDEEDAGGFTSVGRLRLFSIGYSSTVTEWDLVTGLPLRHSSGNHSEVWCLAAQPRWSPGQKTVREGEFRGQNLVAGCADGTLAVLSTAENDLRFSRFLSRPTAKKARVLSVTFQNRDIVVAGFADSAVRVFDSRNGQLLRNITLGAPSIAGPKETLVWAVKCLPNGDIVSGDSTGEVRFYDSKNFSLLQRISSHQADVLDLAVSRDGKTVFSGGMDQRTTVYTLSGNGPDKRWVESGHRRFHEHDVKTMATYESNGLSILVSGGLDTHPVLIPIRAFSTEHSRKLSALPQTPPVASAPRARLLVSWWDREVRIWRVSKRNTSGELPKLVARLALKGDENITSASMSEDGSILAISTAAEVKVFQLFSRKGESERGLRVRKLDSPPLPQDIGARLVQLSPNGKWLAIITHDNEIFLGRLTNDGDEPSRWRIVPRVVELPRLHRKLEYQNSLNGYWGSYDRLITRVALSNSVLVVSDIGGHLDSWVVEGNEDITAPGVESPEKEKASKNASSDDDEDDEDDEEDLPVIFFGQHWVRNPASHLVPKLDSSALVLSFRPTKDSEPQPNGNPAVHPTRHNPHPHSHVLPSGEHRLLVVTAHHQVYEFDILDGKLTDWSRRNPTADFPAEFRTQRDRAMGCLWDINDTRQRLWLYGSTWLFMFDLAADFSDGSSGSDGVTNGAESPLKKRKRGPEDDPLRKHTSGAGSKMPAREIEGVGRKYRKITGADASSWIEVQQGQEGSDEEADAGDEAQYEGSNALANLRRGVSEGGDQTNDEADEDNKSTSRRKNHWHTYKYRPILGMVPISPAGGESKAAKSGKAKSGTAAPLEVALVERPTWDLDLPPKFVSAHESAVAEDVRRHVLEAPETSSFLVSAGEAARMHVDARWRDPPQRAAIQQHEASSRASFGAWSVELIRPTAWSRSRSLVCRAGAGRVSFAGGGRGSEDIPARDKEKKRRKIGEIFHWDMCTRPLAARDGTCFEAKKQSKEMEKLWSSSLLRRAVADEDGRAWRADRSSTQAQAKHLAALLRAKVERSSAKPCCAIASPRSGPHRNNRTRVLNSINLRSSASATPRAGRASTGGRNNAQASTCRVRRLGWDVTRRPDWWLAHCVVPRRLRSPPQVPTNSRGSISDGNSAALSAVKSSFAAVQRERRVASSQQLGYAAANPALNPPIVAGPGTAIRAPSRRPADVARRLGAVTYTLLPRAPNLCAFPSDLSVVDLPGSGCRGFCCHPHSPPYPLPRTDPVAALSSPRAVQLLRSQPAARPFIPANAPTSQLPTLTTTTGRPPPSTPLYTMADPNHPRRGGSVMDDRKAKELTERFRQVLSTKRMNDLSGRSRSASPAPFNAALPPTNAPPPSYSSCIKNIPLLPRAPSDARSLRFKNMLNSLSNMPVKWENPGLLDDALRSIPLEQIYSEAEEESQIFLAEAQSLGPGKKAAWGYQDCVIRALLRWFKRSFFSWVNNPICTTCGSPTIAVGMAAPLPDESARGANQVELYRCSLDHCGSYERFPRYNDAFVLLQTRQGRCGEWANCFSMLCRAVGSRVRWVWNSEDHVWTEVYSMHRKRWVHVDACEEAWDKPRLYTEGWGKKLAYCIAFSADGAMDVTRRYVRSGRYALERKRAAESEVLYIMNELRALRRANMSKQDKFRLEGEDMAEDRELRRYVAHQIAYEICKIRPEDILRGGQAVPSRPDPDAQKAAESRTSGSTEWIRARGEGGAHNPQNQPPRR</sequence>
<evidence type="ECO:0000256" key="6">
    <source>
        <dbReference type="SAM" id="MobiDB-lite"/>
    </source>
</evidence>
<dbReference type="SMART" id="SM00320">
    <property type="entry name" value="WD40"/>
    <property type="match status" value="6"/>
</dbReference>
<dbReference type="Gene3D" id="2.130.10.10">
    <property type="entry name" value="YVTN repeat-like/Quinoprotein amine dehydrogenase"/>
    <property type="match status" value="2"/>
</dbReference>
<feature type="region of interest" description="Disordered" evidence="6">
    <location>
        <begin position="635"/>
        <end position="661"/>
    </location>
</feature>
<evidence type="ECO:0000259" key="7">
    <source>
        <dbReference type="SMART" id="SM00460"/>
    </source>
</evidence>
<dbReference type="InterPro" id="IPR001680">
    <property type="entry name" value="WD40_rpt"/>
</dbReference>
<feature type="compositionally biased region" description="Basic residues" evidence="6">
    <location>
        <begin position="651"/>
        <end position="660"/>
    </location>
</feature>
<dbReference type="InterPro" id="IPR038765">
    <property type="entry name" value="Papain-like_cys_pep_sf"/>
</dbReference>
<feature type="region of interest" description="Disordered" evidence="6">
    <location>
        <begin position="1342"/>
        <end position="1384"/>
    </location>
</feature>
<evidence type="ECO:0000256" key="2">
    <source>
        <dbReference type="ARBA" id="ARBA00022723"/>
    </source>
</evidence>
<accession>A0A8H4J479</accession>
<evidence type="ECO:0000256" key="4">
    <source>
        <dbReference type="ARBA" id="ARBA00071430"/>
    </source>
</evidence>
<dbReference type="InterPro" id="IPR036322">
    <property type="entry name" value="WD40_repeat_dom_sf"/>
</dbReference>
<protein>
    <recommendedName>
        <fullName evidence="5">Protein PNG1</fullName>
    </recommendedName>
    <alternativeName>
        <fullName evidence="4">Protein png1</fullName>
    </alternativeName>
</protein>
<dbReference type="InterPro" id="IPR046351">
    <property type="entry name" value="UTP4"/>
</dbReference>
<comment type="caution">
    <text evidence="8">The sequence shown here is derived from an EMBL/GenBank/DDBJ whole genome shotgun (WGS) entry which is preliminary data.</text>
</comment>
<dbReference type="EMBL" id="WWBZ02000009">
    <property type="protein sequence ID" value="KAF4311659.1"/>
    <property type="molecule type" value="Genomic_DNA"/>
</dbReference>
<dbReference type="GO" id="GO:0032040">
    <property type="term" value="C:small-subunit processome"/>
    <property type="evidence" value="ECO:0007669"/>
    <property type="project" value="TreeGrafter"/>
</dbReference>
<name>A0A8H4J479_9PEZI</name>
<keyword evidence="3" id="KW-0862">Zinc</keyword>
<dbReference type="Gene3D" id="2.20.25.10">
    <property type="match status" value="1"/>
</dbReference>
<dbReference type="GO" id="GO:0000462">
    <property type="term" value="P:maturation of SSU-rRNA from tricistronic rRNA transcript (SSU-rRNA, 5.8S rRNA, LSU-rRNA)"/>
    <property type="evidence" value="ECO:0007669"/>
    <property type="project" value="InterPro"/>
</dbReference>
<proteinExistence type="inferred from homology"/>
<dbReference type="Pfam" id="PF01841">
    <property type="entry name" value="Transglut_core"/>
    <property type="match status" value="1"/>
</dbReference>
<dbReference type="InterPro" id="IPR015943">
    <property type="entry name" value="WD40/YVTN_repeat-like_dom_sf"/>
</dbReference>
<dbReference type="GO" id="GO:0000224">
    <property type="term" value="F:peptide-N4-(N-acetyl-beta-glucosaminyl)asparagine amidase activity"/>
    <property type="evidence" value="ECO:0007669"/>
    <property type="project" value="UniProtKB-ARBA"/>
</dbReference>
<dbReference type="GO" id="GO:0036503">
    <property type="term" value="P:ERAD pathway"/>
    <property type="evidence" value="ECO:0007669"/>
    <property type="project" value="UniProtKB-ARBA"/>
</dbReference>
<evidence type="ECO:0000256" key="1">
    <source>
        <dbReference type="ARBA" id="ARBA00009390"/>
    </source>
</evidence>
<dbReference type="PANTHER" id="PTHR44163:SF1">
    <property type="entry name" value="U3 SMALL NUCLEOLAR RNA-ASSOCIATED PROTEIN 4 HOMOLOG"/>
    <property type="match status" value="1"/>
</dbReference>
<feature type="compositionally biased region" description="Acidic residues" evidence="6">
    <location>
        <begin position="590"/>
        <end position="600"/>
    </location>
</feature>
<dbReference type="SUPFAM" id="SSF54001">
    <property type="entry name" value="Cysteine proteinases"/>
    <property type="match status" value="1"/>
</dbReference>